<reference evidence="5 6" key="1">
    <citation type="submission" date="2020-02" db="EMBL/GenBank/DDBJ databases">
        <title>Pseudomonas Putida W5 Complete Genome Assembly.</title>
        <authorList>
            <person name="Yuan Z.-C."/>
            <person name="Shaw G.A."/>
            <person name="Cusano A.D."/>
            <person name="Caddey B.J."/>
            <person name="Weselowski B.J."/>
        </authorList>
    </citation>
    <scope>NUCLEOTIDE SEQUENCE [LARGE SCALE GENOMIC DNA]</scope>
    <source>
        <strain evidence="5 6">W5</strain>
    </source>
</reference>
<organism evidence="5 6">
    <name type="scientific">Pseudomonas putida</name>
    <name type="common">Arthrobacter siderocapsulatus</name>
    <dbReference type="NCBI Taxonomy" id="303"/>
    <lineage>
        <taxon>Bacteria</taxon>
        <taxon>Pseudomonadati</taxon>
        <taxon>Pseudomonadota</taxon>
        <taxon>Gammaproteobacteria</taxon>
        <taxon>Pseudomonadales</taxon>
        <taxon>Pseudomonadaceae</taxon>
        <taxon>Pseudomonas</taxon>
    </lineage>
</organism>
<evidence type="ECO:0000256" key="3">
    <source>
        <dbReference type="ARBA" id="ARBA00022729"/>
    </source>
</evidence>
<dbReference type="Pfam" id="PF03573">
    <property type="entry name" value="OprD"/>
    <property type="match status" value="1"/>
</dbReference>
<dbReference type="InterPro" id="IPR023614">
    <property type="entry name" value="Porin_dom_sf"/>
</dbReference>
<proteinExistence type="inferred from homology"/>
<comment type="similarity">
    <text evidence="1">Belongs to the outer membrane porin (Opr) (TC 1.B.25) family.</text>
</comment>
<keyword evidence="2" id="KW-0813">Transport</keyword>
<dbReference type="Gene3D" id="2.40.160.10">
    <property type="entry name" value="Porin"/>
    <property type="match status" value="1"/>
</dbReference>
<dbReference type="AlphaFoldDB" id="A0A6I6Y0Y0"/>
<evidence type="ECO:0000256" key="4">
    <source>
        <dbReference type="SAM" id="SignalP"/>
    </source>
</evidence>
<name>A0A6I6Y0Y0_PSEPU</name>
<keyword evidence="3 4" id="KW-0732">Signal</keyword>
<dbReference type="PANTHER" id="PTHR34596:SF2">
    <property type="entry name" value="CHITOPORIN"/>
    <property type="match status" value="1"/>
</dbReference>
<evidence type="ECO:0000313" key="5">
    <source>
        <dbReference type="EMBL" id="QHG65196.1"/>
    </source>
</evidence>
<sequence>MTKKLSPATYLPLLGLSIPCLAQADFLSDSKATLEARNFYFSRDFRSDTSAQSKREEWAQGFILRAQSGYTDGMVGFGLDAIAMLGIRLDSSPDRTGTGLLPKHGDGRAADDFSTLAPTAKIKYSATELKVGGLTPTLPLMAANYSRLVPQVFNGALLTSNDITNLTATLGRIEKVKARDSSNFEDMTITPMSGAFSGGASSSGMNYVGLDYKIASTWLLSAHHAQLEDIYRRNYLGLQYSLPVGNGKAFAELRYFDADSDGKSLAGDVDNRTLSTNFGYKFGAHTISGGYQKSRGDSAYAYLAGSDTYLFSEMLVSTFGMENERAWHARYDLDFAGFGIPGLSFTARYVRGDQIDPEQISGRKAATLRGLNEDGTEWERSTDITYVVQSGPLKDFSIRWRNATYRSSYTDSADENRLILSYLIKF</sequence>
<dbReference type="InterPro" id="IPR005318">
    <property type="entry name" value="OM_porin_bac"/>
</dbReference>
<feature type="signal peptide" evidence="4">
    <location>
        <begin position="1"/>
        <end position="24"/>
    </location>
</feature>
<evidence type="ECO:0000256" key="2">
    <source>
        <dbReference type="ARBA" id="ARBA00022448"/>
    </source>
</evidence>
<protein>
    <submittedName>
        <fullName evidence="5">OprD family porin</fullName>
    </submittedName>
</protein>
<dbReference type="EMBL" id="CP026115">
    <property type="protein sequence ID" value="QHG65196.1"/>
    <property type="molecule type" value="Genomic_DNA"/>
</dbReference>
<feature type="chain" id="PRO_5026299397" evidence="4">
    <location>
        <begin position="25"/>
        <end position="426"/>
    </location>
</feature>
<gene>
    <name evidence="5" type="ORF">C2H86_12515</name>
</gene>
<dbReference type="PANTHER" id="PTHR34596">
    <property type="entry name" value="CHITOPORIN"/>
    <property type="match status" value="1"/>
</dbReference>
<accession>A0A6I6Y0Y0</accession>
<dbReference type="Proteomes" id="UP000464480">
    <property type="component" value="Chromosome"/>
</dbReference>
<dbReference type="RefSeq" id="WP_159410538.1">
    <property type="nucleotide sequence ID" value="NZ_CP026115.2"/>
</dbReference>
<evidence type="ECO:0000313" key="6">
    <source>
        <dbReference type="Proteomes" id="UP000464480"/>
    </source>
</evidence>
<dbReference type="GO" id="GO:0016020">
    <property type="term" value="C:membrane"/>
    <property type="evidence" value="ECO:0007669"/>
    <property type="project" value="InterPro"/>
</dbReference>
<evidence type="ECO:0000256" key="1">
    <source>
        <dbReference type="ARBA" id="ARBA00009075"/>
    </source>
</evidence>
<dbReference type="GO" id="GO:0015288">
    <property type="term" value="F:porin activity"/>
    <property type="evidence" value="ECO:0007669"/>
    <property type="project" value="TreeGrafter"/>
</dbReference>